<evidence type="ECO:0000259" key="11">
    <source>
        <dbReference type="PROSITE" id="PS50172"/>
    </source>
</evidence>
<keyword evidence="4" id="KW-0904">Protein phosphatase</keyword>
<dbReference type="EC" id="3.1.3.16" evidence="2 9"/>
<gene>
    <name evidence="13" type="ORF">N7532_004184</name>
</gene>
<dbReference type="SUPFAM" id="SSF52113">
    <property type="entry name" value="BRCT domain"/>
    <property type="match status" value="1"/>
</dbReference>
<dbReference type="Pfam" id="PF00533">
    <property type="entry name" value="BRCT"/>
    <property type="match status" value="1"/>
</dbReference>
<comment type="catalytic activity">
    <reaction evidence="8 9">
        <text>O-phospho-L-threonyl-[protein] + H2O = L-threonyl-[protein] + phosphate</text>
        <dbReference type="Rhea" id="RHEA:47004"/>
        <dbReference type="Rhea" id="RHEA-COMP:11060"/>
        <dbReference type="Rhea" id="RHEA-COMP:11605"/>
        <dbReference type="ChEBI" id="CHEBI:15377"/>
        <dbReference type="ChEBI" id="CHEBI:30013"/>
        <dbReference type="ChEBI" id="CHEBI:43474"/>
        <dbReference type="ChEBI" id="CHEBI:61977"/>
        <dbReference type="EC" id="3.1.3.16"/>
    </reaction>
</comment>
<accession>A0A9W9FPD4</accession>
<feature type="region of interest" description="Disordered" evidence="10">
    <location>
        <begin position="677"/>
        <end position="821"/>
    </location>
</feature>
<comment type="caution">
    <text evidence="13">The sequence shown here is derived from an EMBL/GenBank/DDBJ whole genome shotgun (WGS) entry which is preliminary data.</text>
</comment>
<dbReference type="PROSITE" id="PS50172">
    <property type="entry name" value="BRCT"/>
    <property type="match status" value="1"/>
</dbReference>
<dbReference type="GO" id="GO:0008420">
    <property type="term" value="F:RNA polymerase II CTD heptapeptide repeat phosphatase activity"/>
    <property type="evidence" value="ECO:0007669"/>
    <property type="project" value="UniProtKB-UniRule"/>
</dbReference>
<dbReference type="SMART" id="SM00292">
    <property type="entry name" value="BRCT"/>
    <property type="match status" value="1"/>
</dbReference>
<dbReference type="PANTHER" id="PTHR23081:SF36">
    <property type="entry name" value="RNA POLYMERASE II SUBUNIT A C-TERMINAL DOMAIN PHOSPHATASE"/>
    <property type="match status" value="1"/>
</dbReference>
<feature type="compositionally biased region" description="Acidic residues" evidence="10">
    <location>
        <begin position="678"/>
        <end position="690"/>
    </location>
</feature>
<comment type="subcellular location">
    <subcellularLocation>
        <location evidence="1 9">Nucleus</location>
    </subcellularLocation>
</comment>
<feature type="compositionally biased region" description="Acidic residues" evidence="10">
    <location>
        <begin position="807"/>
        <end position="821"/>
    </location>
</feature>
<dbReference type="FunFam" id="3.40.50.10190:FF:000049">
    <property type="entry name" value="RNA Polymerase II CTD phosphatase Fcp1"/>
    <property type="match status" value="1"/>
</dbReference>
<dbReference type="SMART" id="SM00577">
    <property type="entry name" value="CPDc"/>
    <property type="match status" value="1"/>
</dbReference>
<dbReference type="Gene3D" id="3.40.50.10190">
    <property type="entry name" value="BRCT domain"/>
    <property type="match status" value="1"/>
</dbReference>
<comment type="function">
    <text evidence="9">This promotes the activity of RNA polymerase II.</text>
</comment>
<feature type="region of interest" description="Disordered" evidence="10">
    <location>
        <begin position="408"/>
        <end position="434"/>
    </location>
</feature>
<feature type="compositionally biased region" description="Low complexity" evidence="10">
    <location>
        <begin position="416"/>
        <end position="426"/>
    </location>
</feature>
<evidence type="ECO:0000256" key="10">
    <source>
        <dbReference type="SAM" id="MobiDB-lite"/>
    </source>
</evidence>
<dbReference type="RefSeq" id="XP_056477035.1">
    <property type="nucleotide sequence ID" value="XM_056616678.1"/>
</dbReference>
<evidence type="ECO:0000313" key="14">
    <source>
        <dbReference type="Proteomes" id="UP001149074"/>
    </source>
</evidence>
<evidence type="ECO:0000259" key="12">
    <source>
        <dbReference type="PROSITE" id="PS50969"/>
    </source>
</evidence>
<name>A0A9W9FPD4_9EURO</name>
<dbReference type="OrthoDB" id="10249888at2759"/>
<dbReference type="EMBL" id="JAPQKI010000004">
    <property type="protein sequence ID" value="KAJ5103655.1"/>
    <property type="molecule type" value="Genomic_DNA"/>
</dbReference>
<dbReference type="FunFam" id="3.40.50.1000:FF:000142">
    <property type="entry name" value="Similar to FCP1-like phosphatase"/>
    <property type="match status" value="1"/>
</dbReference>
<protein>
    <recommendedName>
        <fullName evidence="6 9">RNA polymerase II subunit A C-terminal domain phosphatase</fullName>
        <ecNumber evidence="2 9">3.1.3.16</ecNumber>
    </recommendedName>
</protein>
<dbReference type="InterPro" id="IPR023214">
    <property type="entry name" value="HAD_sf"/>
</dbReference>
<dbReference type="InterPro" id="IPR001357">
    <property type="entry name" value="BRCT_dom"/>
</dbReference>
<dbReference type="Gene3D" id="1.10.287.10">
    <property type="entry name" value="S15/NS1, RNA-binding"/>
    <property type="match status" value="1"/>
</dbReference>
<feature type="domain" description="BRCT" evidence="11">
    <location>
        <begin position="506"/>
        <end position="599"/>
    </location>
</feature>
<dbReference type="InterPro" id="IPR039189">
    <property type="entry name" value="Fcp1"/>
</dbReference>
<evidence type="ECO:0000256" key="1">
    <source>
        <dbReference type="ARBA" id="ARBA00004123"/>
    </source>
</evidence>
<feature type="compositionally biased region" description="Basic and acidic residues" evidence="10">
    <location>
        <begin position="603"/>
        <end position="619"/>
    </location>
</feature>
<dbReference type="Proteomes" id="UP001149074">
    <property type="component" value="Unassembled WGS sequence"/>
</dbReference>
<feature type="compositionally biased region" description="Basic and acidic residues" evidence="10">
    <location>
        <begin position="342"/>
        <end position="360"/>
    </location>
</feature>
<dbReference type="InterPro" id="IPR004274">
    <property type="entry name" value="FCP1_dom"/>
</dbReference>
<keyword evidence="14" id="KW-1185">Reference proteome</keyword>
<dbReference type="Gene3D" id="3.40.50.1000">
    <property type="entry name" value="HAD superfamily/HAD-like"/>
    <property type="match status" value="1"/>
</dbReference>
<feature type="compositionally biased region" description="Basic and acidic residues" evidence="10">
    <location>
        <begin position="782"/>
        <end position="791"/>
    </location>
</feature>
<keyword evidence="3 9" id="KW-0378">Hydrolase</keyword>
<dbReference type="InterPro" id="IPR036420">
    <property type="entry name" value="BRCT_dom_sf"/>
</dbReference>
<dbReference type="InterPro" id="IPR036412">
    <property type="entry name" value="HAD-like_sf"/>
</dbReference>
<dbReference type="GeneID" id="81355657"/>
<feature type="compositionally biased region" description="Basic and acidic residues" evidence="10">
    <location>
        <begin position="757"/>
        <end position="768"/>
    </location>
</feature>
<dbReference type="InterPro" id="IPR011947">
    <property type="entry name" value="FCP1_euk"/>
</dbReference>
<evidence type="ECO:0000256" key="9">
    <source>
        <dbReference type="RuleBase" id="RU366066"/>
    </source>
</evidence>
<dbReference type="SUPFAM" id="SSF56784">
    <property type="entry name" value="HAD-like"/>
    <property type="match status" value="1"/>
</dbReference>
<comment type="catalytic activity">
    <reaction evidence="7 9">
        <text>O-phospho-L-seryl-[protein] + H2O = L-seryl-[protein] + phosphate</text>
        <dbReference type="Rhea" id="RHEA:20629"/>
        <dbReference type="Rhea" id="RHEA-COMP:9863"/>
        <dbReference type="Rhea" id="RHEA-COMP:11604"/>
        <dbReference type="ChEBI" id="CHEBI:15377"/>
        <dbReference type="ChEBI" id="CHEBI:29999"/>
        <dbReference type="ChEBI" id="CHEBI:43474"/>
        <dbReference type="ChEBI" id="CHEBI:83421"/>
        <dbReference type="EC" id="3.1.3.16"/>
    </reaction>
</comment>
<dbReference type="PANTHER" id="PTHR23081">
    <property type="entry name" value="RNA POLYMERASE II CTD PHOSPHATASE"/>
    <property type="match status" value="1"/>
</dbReference>
<proteinExistence type="predicted"/>
<dbReference type="Gene3D" id="2.40.50.100">
    <property type="match status" value="1"/>
</dbReference>
<reference evidence="13" key="2">
    <citation type="journal article" date="2023" name="IMA Fungus">
        <title>Comparative genomic study of the Penicillium genus elucidates a diverse pangenome and 15 lateral gene transfer events.</title>
        <authorList>
            <person name="Petersen C."/>
            <person name="Sorensen T."/>
            <person name="Nielsen M.R."/>
            <person name="Sondergaard T.E."/>
            <person name="Sorensen J.L."/>
            <person name="Fitzpatrick D.A."/>
            <person name="Frisvad J.C."/>
            <person name="Nielsen K.L."/>
        </authorList>
    </citation>
    <scope>NUCLEOTIDE SEQUENCE</scope>
    <source>
        <strain evidence="13">IBT 30761</strain>
    </source>
</reference>
<sequence length="821" mass="92423">MLLRLPRSLHYPITVTSLLKREGDQVERDEPIFWYIYETTVEEGDGLGNKVQVKRKFPTRFESPTDGELSEWKISKGDVITEPIDVVEIEEPCAHEVQFGGLCAECGKDMTEATYNTEIMDSTRAPIQMSHDNTTLTVSEKEAARVEEDAKRRLLASRRLSLVVDLDQTIIHATVDPTVGEWKEDKDNPNYEALRGVRQFQLIDDGPGMHGCWYYIKLRPGLEEFLEKVAVSYELHIYTMGTRAYAQNIADIIDPSRKLFGDRILSRDESGSLTAKNLQRLFPVDTKMVVIIDDRGDVWRWSPNLIKVSPYDFFVGIGDINSSFLPKKQDIGATNKLIKEAKEKEAKEHHSNGKAAKQESESEVSALQQLVTMGGGDNPGLLHEQTNEQEETILHQVEDRPLLQKQKELDAEDAPSVESSESASADESQDSNKHRHHLLEDHDRELFQLQDRLERVHAQFFDEYDKKRSHALGGRVAALRGERTFSKDKDVDLKLVPDIKDIMPLFKQGVLGGVVVVFSGVLPLGTDLQNADISLWAKSFGVVIASKINARTTHLVAGRNRTAKVREATRYPNIKIVTTQWLLDSLVNWQHLDEDPYLLPVHPDDRGEPLSPASRERIDSPWVSSSEELPGTSVWYEDLDDESDSEMFKSTGLNESSHIGYDENEQAAVHDELKEFLGSDDESESDNEALTEDKSTTNKKRKRGKGADGEAVDESAEDDGDDESDPHGSRLSQRIKRSYERSTGLREVATASSSEMGETHPEHVRPSEPDEEPDAENPGTSHIRDVEHESPGDDDDDELEREMLAAFDDEPDDNAEGEDDN</sequence>
<dbReference type="GO" id="GO:0005634">
    <property type="term" value="C:nucleus"/>
    <property type="evidence" value="ECO:0007669"/>
    <property type="project" value="UniProtKB-SubCell"/>
</dbReference>
<evidence type="ECO:0000313" key="13">
    <source>
        <dbReference type="EMBL" id="KAJ5103655.1"/>
    </source>
</evidence>
<evidence type="ECO:0000256" key="7">
    <source>
        <dbReference type="ARBA" id="ARBA00047761"/>
    </source>
</evidence>
<evidence type="ECO:0000256" key="3">
    <source>
        <dbReference type="ARBA" id="ARBA00022801"/>
    </source>
</evidence>
<feature type="region of interest" description="Disordered" evidence="10">
    <location>
        <begin position="603"/>
        <end position="629"/>
    </location>
</feature>
<feature type="region of interest" description="Disordered" evidence="10">
    <location>
        <begin position="342"/>
        <end position="365"/>
    </location>
</feature>
<evidence type="ECO:0000256" key="5">
    <source>
        <dbReference type="ARBA" id="ARBA00023242"/>
    </source>
</evidence>
<organism evidence="13 14">
    <name type="scientific">Penicillium argentinense</name>
    <dbReference type="NCBI Taxonomy" id="1131581"/>
    <lineage>
        <taxon>Eukaryota</taxon>
        <taxon>Fungi</taxon>
        <taxon>Dikarya</taxon>
        <taxon>Ascomycota</taxon>
        <taxon>Pezizomycotina</taxon>
        <taxon>Eurotiomycetes</taxon>
        <taxon>Eurotiomycetidae</taxon>
        <taxon>Eurotiales</taxon>
        <taxon>Aspergillaceae</taxon>
        <taxon>Penicillium</taxon>
    </lineage>
</organism>
<evidence type="ECO:0000256" key="6">
    <source>
        <dbReference type="ARBA" id="ARBA00040602"/>
    </source>
</evidence>
<feature type="compositionally biased region" description="Acidic residues" evidence="10">
    <location>
        <begin position="710"/>
        <end position="724"/>
    </location>
</feature>
<keyword evidence="5 9" id="KW-0539">Nucleus</keyword>
<evidence type="ECO:0000256" key="2">
    <source>
        <dbReference type="ARBA" id="ARBA00013081"/>
    </source>
</evidence>
<dbReference type="AlphaFoldDB" id="A0A9W9FPD4"/>
<evidence type="ECO:0000256" key="8">
    <source>
        <dbReference type="ARBA" id="ARBA00048336"/>
    </source>
</evidence>
<reference evidence="13" key="1">
    <citation type="submission" date="2022-11" db="EMBL/GenBank/DDBJ databases">
        <authorList>
            <person name="Petersen C."/>
        </authorList>
    </citation>
    <scope>NUCLEOTIDE SEQUENCE</scope>
    <source>
        <strain evidence="13">IBT 30761</strain>
    </source>
</reference>
<evidence type="ECO:0000256" key="4">
    <source>
        <dbReference type="ARBA" id="ARBA00022912"/>
    </source>
</evidence>
<dbReference type="PROSITE" id="PS50969">
    <property type="entry name" value="FCP1"/>
    <property type="match status" value="1"/>
</dbReference>
<dbReference type="Pfam" id="PF03031">
    <property type="entry name" value="NIF"/>
    <property type="match status" value="1"/>
</dbReference>
<dbReference type="NCBIfam" id="TIGR02250">
    <property type="entry name" value="FCP1_euk"/>
    <property type="match status" value="1"/>
</dbReference>
<feature type="domain" description="FCP1 homology" evidence="12">
    <location>
        <begin position="155"/>
        <end position="331"/>
    </location>
</feature>
<dbReference type="CDD" id="cd07521">
    <property type="entry name" value="HAD_FCP1-like"/>
    <property type="match status" value="1"/>
</dbReference>